<reference evidence="4 5" key="1">
    <citation type="submission" date="2021-08" db="EMBL/GenBank/DDBJ databases">
        <authorList>
            <person name="Zhang D."/>
            <person name="Zhang A."/>
            <person name="Wang L."/>
        </authorList>
    </citation>
    <scope>NUCLEOTIDE SEQUENCE [LARGE SCALE GENOMIC DNA]</scope>
    <source>
        <strain evidence="4 5">WL0086</strain>
    </source>
</reference>
<dbReference type="InterPro" id="IPR051534">
    <property type="entry name" value="CBASS_pafABC_assoc_protein"/>
</dbReference>
<dbReference type="PANTHER" id="PTHR34580:SF1">
    <property type="entry name" value="PROTEIN PAFC"/>
    <property type="match status" value="1"/>
</dbReference>
<name>A0ABZ1C2P0_9BACT</name>
<evidence type="ECO:0000259" key="2">
    <source>
        <dbReference type="Pfam" id="PF13280"/>
    </source>
</evidence>
<dbReference type="SUPFAM" id="SSF46785">
    <property type="entry name" value="Winged helix' DNA-binding domain"/>
    <property type="match status" value="1"/>
</dbReference>
<sequence>MNRIDRLFAITLLLQSRRVVTGAEIAAHFEVSLRTVYRDLGALSEAGIPVVAEAGVGYSLPRGYFLPPVAFTADEAQALALGAVLLAKFGGQGSGDAAAGALLKIRSILSPQGREEIVRLAKAATVFGAGAAVPGTENLVPCARAVSEQRVLRLDYTTAQAVRSQRDVEPLGVVLYDFHWYLVAWCRLRKAMRSFRLDRVVAMELVAERVPLRPHFDLEQHLKAAFDEEMTRRVQLWFADGFAADRARRELGTSVQQAVKQVGGWEITALVWSESWIARWLLPFGEQARVIAPVELQEAVRREIAALARHHGVMREGQE</sequence>
<dbReference type="InterPro" id="IPR028349">
    <property type="entry name" value="PafC-like"/>
</dbReference>
<feature type="domain" description="WYL" evidence="2">
    <location>
        <begin position="138"/>
        <end position="204"/>
    </location>
</feature>
<proteinExistence type="predicted"/>
<evidence type="ECO:0000313" key="5">
    <source>
        <dbReference type="Proteomes" id="UP000738431"/>
    </source>
</evidence>
<accession>A0ABZ1C2P0</accession>
<dbReference type="InterPro" id="IPR026881">
    <property type="entry name" value="WYL_dom"/>
</dbReference>
<protein>
    <submittedName>
        <fullName evidence="4">YafY family protein</fullName>
    </submittedName>
</protein>
<dbReference type="InterPro" id="IPR036390">
    <property type="entry name" value="WH_DNA-bd_sf"/>
</dbReference>
<dbReference type="InterPro" id="IPR036388">
    <property type="entry name" value="WH-like_DNA-bd_sf"/>
</dbReference>
<keyword evidence="5" id="KW-1185">Reference proteome</keyword>
<dbReference type="EMBL" id="CP139781">
    <property type="protein sequence ID" value="WRQ85804.1"/>
    <property type="molecule type" value="Genomic_DNA"/>
</dbReference>
<gene>
    <name evidence="4" type="ORF">K1X11_013410</name>
</gene>
<dbReference type="PANTHER" id="PTHR34580">
    <property type="match status" value="1"/>
</dbReference>
<dbReference type="Pfam" id="PF08279">
    <property type="entry name" value="HTH_11"/>
    <property type="match status" value="1"/>
</dbReference>
<evidence type="ECO:0000259" key="3">
    <source>
        <dbReference type="Pfam" id="PF25583"/>
    </source>
</evidence>
<dbReference type="Gene3D" id="1.10.10.10">
    <property type="entry name" value="Winged helix-like DNA-binding domain superfamily/Winged helix DNA-binding domain"/>
    <property type="match status" value="1"/>
</dbReference>
<dbReference type="InterPro" id="IPR013196">
    <property type="entry name" value="HTH_11"/>
</dbReference>
<dbReference type="Pfam" id="PF13280">
    <property type="entry name" value="WYL"/>
    <property type="match status" value="1"/>
</dbReference>
<evidence type="ECO:0000313" key="4">
    <source>
        <dbReference type="EMBL" id="WRQ85804.1"/>
    </source>
</evidence>
<feature type="domain" description="WCX" evidence="3">
    <location>
        <begin position="232"/>
        <end position="308"/>
    </location>
</feature>
<organism evidence="4 5">
    <name type="scientific">Actomonas aquatica</name>
    <dbReference type="NCBI Taxonomy" id="2866162"/>
    <lineage>
        <taxon>Bacteria</taxon>
        <taxon>Pseudomonadati</taxon>
        <taxon>Verrucomicrobiota</taxon>
        <taxon>Opitutia</taxon>
        <taxon>Opitutales</taxon>
        <taxon>Opitutaceae</taxon>
        <taxon>Actomonas</taxon>
    </lineage>
</organism>
<dbReference type="PIRSF" id="PIRSF016838">
    <property type="entry name" value="PafC"/>
    <property type="match status" value="1"/>
</dbReference>
<dbReference type="Proteomes" id="UP000738431">
    <property type="component" value="Chromosome"/>
</dbReference>
<dbReference type="InterPro" id="IPR057727">
    <property type="entry name" value="WCX_dom"/>
</dbReference>
<dbReference type="RefSeq" id="WP_221032623.1">
    <property type="nucleotide sequence ID" value="NZ_CP139781.1"/>
</dbReference>
<dbReference type="Pfam" id="PF25583">
    <property type="entry name" value="WCX"/>
    <property type="match status" value="1"/>
</dbReference>
<reference evidence="4 5" key="2">
    <citation type="submission" date="2023-12" db="EMBL/GenBank/DDBJ databases">
        <title>Description of an unclassified Opitutus bacterium of Verrucomicrobiota.</title>
        <authorList>
            <person name="Zhang D.-F."/>
        </authorList>
    </citation>
    <scope>NUCLEOTIDE SEQUENCE [LARGE SCALE GENOMIC DNA]</scope>
    <source>
        <strain evidence="4 5">WL0086</strain>
    </source>
</reference>
<evidence type="ECO:0000259" key="1">
    <source>
        <dbReference type="Pfam" id="PF08279"/>
    </source>
</evidence>
<feature type="domain" description="Helix-turn-helix type 11" evidence="1">
    <location>
        <begin position="8"/>
        <end position="58"/>
    </location>
</feature>